<proteinExistence type="predicted"/>
<sequence>MREFNFVNRSSFFMSMLLLDCYRYSAGRPRMLWFHRPELPA</sequence>
<evidence type="ECO:0000313" key="1">
    <source>
        <dbReference type="EMBL" id="KLU04614.1"/>
    </source>
</evidence>
<reference evidence="1" key="1">
    <citation type="submission" date="2015-05" db="EMBL/GenBank/DDBJ databases">
        <title>Permanent draft genome of Rhodopirellula islandicus K833.</title>
        <authorList>
            <person name="Kizina J."/>
            <person name="Richter M."/>
            <person name="Glockner F.O."/>
            <person name="Harder J."/>
        </authorList>
    </citation>
    <scope>NUCLEOTIDE SEQUENCE [LARGE SCALE GENOMIC DNA]</scope>
    <source>
        <strain evidence="1">K833</strain>
    </source>
</reference>
<dbReference type="STRING" id="595434.RISK_003236"/>
<gene>
    <name evidence="1" type="ORF">RISK_003236</name>
</gene>
<name>A0A0J1EGE5_RHOIS</name>
<accession>A0A0J1EGE5</accession>
<protein>
    <submittedName>
        <fullName evidence="1">Uncharacterized protein</fullName>
    </submittedName>
</protein>
<evidence type="ECO:0000313" key="2">
    <source>
        <dbReference type="Proteomes" id="UP000036367"/>
    </source>
</evidence>
<dbReference type="PATRIC" id="fig|595434.4.peg.3089"/>
<organism evidence="1 2">
    <name type="scientific">Rhodopirellula islandica</name>
    <dbReference type="NCBI Taxonomy" id="595434"/>
    <lineage>
        <taxon>Bacteria</taxon>
        <taxon>Pseudomonadati</taxon>
        <taxon>Planctomycetota</taxon>
        <taxon>Planctomycetia</taxon>
        <taxon>Pirellulales</taxon>
        <taxon>Pirellulaceae</taxon>
        <taxon>Rhodopirellula</taxon>
    </lineage>
</organism>
<dbReference type="Proteomes" id="UP000036367">
    <property type="component" value="Unassembled WGS sequence"/>
</dbReference>
<keyword evidence="2" id="KW-1185">Reference proteome</keyword>
<comment type="caution">
    <text evidence="1">The sequence shown here is derived from an EMBL/GenBank/DDBJ whole genome shotgun (WGS) entry which is preliminary data.</text>
</comment>
<dbReference type="EMBL" id="LECT01000026">
    <property type="protein sequence ID" value="KLU04614.1"/>
    <property type="molecule type" value="Genomic_DNA"/>
</dbReference>
<dbReference type="AlphaFoldDB" id="A0A0J1EGE5"/>